<organism evidence="1 2">
    <name type="scientific">Camellia lanceoleosa</name>
    <dbReference type="NCBI Taxonomy" id="1840588"/>
    <lineage>
        <taxon>Eukaryota</taxon>
        <taxon>Viridiplantae</taxon>
        <taxon>Streptophyta</taxon>
        <taxon>Embryophyta</taxon>
        <taxon>Tracheophyta</taxon>
        <taxon>Spermatophyta</taxon>
        <taxon>Magnoliopsida</taxon>
        <taxon>eudicotyledons</taxon>
        <taxon>Gunneridae</taxon>
        <taxon>Pentapetalae</taxon>
        <taxon>asterids</taxon>
        <taxon>Ericales</taxon>
        <taxon>Theaceae</taxon>
        <taxon>Camellia</taxon>
    </lineage>
</organism>
<reference evidence="1 2" key="1">
    <citation type="journal article" date="2022" name="Plant J.">
        <title>Chromosome-level genome of Camellia lanceoleosa provides a valuable resource for understanding genome evolution and self-incompatibility.</title>
        <authorList>
            <person name="Gong W."/>
            <person name="Xiao S."/>
            <person name="Wang L."/>
            <person name="Liao Z."/>
            <person name="Chang Y."/>
            <person name="Mo W."/>
            <person name="Hu G."/>
            <person name="Li W."/>
            <person name="Zhao G."/>
            <person name="Zhu H."/>
            <person name="Hu X."/>
            <person name="Ji K."/>
            <person name="Xiang X."/>
            <person name="Song Q."/>
            <person name="Yuan D."/>
            <person name="Jin S."/>
            <person name="Zhang L."/>
        </authorList>
    </citation>
    <scope>NUCLEOTIDE SEQUENCE [LARGE SCALE GENOMIC DNA]</scope>
    <source>
        <strain evidence="1">SQ_2022a</strain>
    </source>
</reference>
<evidence type="ECO:0000313" key="1">
    <source>
        <dbReference type="EMBL" id="KAI7990251.1"/>
    </source>
</evidence>
<gene>
    <name evidence="1" type="ORF">LOK49_LG12G00029</name>
</gene>
<name>A0ACC0FN91_9ERIC</name>
<proteinExistence type="predicted"/>
<protein>
    <submittedName>
        <fullName evidence="1">Aspartic proteinase nepenthesin-2</fullName>
    </submittedName>
</protein>
<keyword evidence="2" id="KW-1185">Reference proteome</keyword>
<sequence length="248" mass="27472">MAKDICISQRRSVYFSQLTTISKGETNMMVRAPMMSDCFLMRFSIGTPPQQTFAVPDTGCNVGLVISATIRIEKSICQYNLSYADGAMSTGFIAVESFTFEANDFIERTTLENIDFGCGTMNIDGSGLGAPGIIGLGNDRVSLIRQLNYPYFSYCVMDDRIDPRGWIHFGSAVRLLGRSMPITTHTSIYYLSIEGITVGGDDEEVNLLKEFFDYGFVIDSGISYTSLYNGAFDALIEKVKSMYDDEAE</sequence>
<dbReference type="EMBL" id="CM045770">
    <property type="protein sequence ID" value="KAI7990251.1"/>
    <property type="molecule type" value="Genomic_DNA"/>
</dbReference>
<dbReference type="Proteomes" id="UP001060215">
    <property type="component" value="Chromosome 13"/>
</dbReference>
<evidence type="ECO:0000313" key="2">
    <source>
        <dbReference type="Proteomes" id="UP001060215"/>
    </source>
</evidence>
<comment type="caution">
    <text evidence="1">The sequence shown here is derived from an EMBL/GenBank/DDBJ whole genome shotgun (WGS) entry which is preliminary data.</text>
</comment>
<accession>A0ACC0FN91</accession>